<name>A0A167RBX3_PHYB8</name>
<keyword evidence="2" id="KW-1185">Reference proteome</keyword>
<dbReference type="EMBL" id="KV440971">
    <property type="protein sequence ID" value="OAD81309.1"/>
    <property type="molecule type" value="Genomic_DNA"/>
</dbReference>
<reference evidence="2" key="1">
    <citation type="submission" date="2015-06" db="EMBL/GenBank/DDBJ databases">
        <title>Expansion of signal transduction pathways in fungi by whole-genome duplication.</title>
        <authorList>
            <consortium name="DOE Joint Genome Institute"/>
            <person name="Corrochano L.M."/>
            <person name="Kuo A."/>
            <person name="Marcet-Houben M."/>
            <person name="Polaino S."/>
            <person name="Salamov A."/>
            <person name="Villalobos J.M."/>
            <person name="Alvarez M.I."/>
            <person name="Avalos J."/>
            <person name="Benito E.P."/>
            <person name="Benoit I."/>
            <person name="Burger G."/>
            <person name="Camino L.P."/>
            <person name="Canovas D."/>
            <person name="Cerda-Olmedo E."/>
            <person name="Cheng J.-F."/>
            <person name="Dominguez A."/>
            <person name="Elias M."/>
            <person name="Eslava A.P."/>
            <person name="Glaser F."/>
            <person name="Grimwood J."/>
            <person name="Gutierrez G."/>
            <person name="Heitman J."/>
            <person name="Henrissat B."/>
            <person name="Iturriaga E.A."/>
            <person name="Lang B.F."/>
            <person name="Lavin J.L."/>
            <person name="Lee S."/>
            <person name="Li W."/>
            <person name="Lindquist E."/>
            <person name="Lopez-Garcia S."/>
            <person name="Luque E.M."/>
            <person name="Marcos A.T."/>
            <person name="Martin J."/>
            <person name="McCluskey K."/>
            <person name="Medina H.R."/>
            <person name="Miralles-Duran A."/>
            <person name="Miyazaki A."/>
            <person name="Munoz-Torres E."/>
            <person name="Oguiza J.A."/>
            <person name="Ohm R."/>
            <person name="Olmedo M."/>
            <person name="Orejas M."/>
            <person name="Ortiz-Castellanos L."/>
            <person name="Pisabarro A.G."/>
            <person name="Rodriguez-Romero J."/>
            <person name="Ruiz-Herrera J."/>
            <person name="Ruiz-Vazquez R."/>
            <person name="Sanz C."/>
            <person name="Schackwitz W."/>
            <person name="Schmutz J."/>
            <person name="Shahriari M."/>
            <person name="Shelest E."/>
            <person name="Silva-Franco F."/>
            <person name="Soanes D."/>
            <person name="Syed K."/>
            <person name="Tagua V.G."/>
            <person name="Talbot N.J."/>
            <person name="Thon M."/>
            <person name="De vries R.P."/>
            <person name="Wiebenga A."/>
            <person name="Yadav J.S."/>
            <person name="Braun E.L."/>
            <person name="Baker S."/>
            <person name="Garre V."/>
            <person name="Horwitz B."/>
            <person name="Torres-Martinez S."/>
            <person name="Idnurm A."/>
            <person name="Herrera-Estrella A."/>
            <person name="Gabaldon T."/>
            <person name="Grigoriev I.V."/>
        </authorList>
    </citation>
    <scope>NUCLEOTIDE SEQUENCE [LARGE SCALE GENOMIC DNA]</scope>
    <source>
        <strain evidence="2">NRRL 1555(-)</strain>
    </source>
</reference>
<organism evidence="1 2">
    <name type="scientific">Phycomyces blakesleeanus (strain ATCC 8743b / DSM 1359 / FGSC 10004 / NBRC 33097 / NRRL 1555)</name>
    <dbReference type="NCBI Taxonomy" id="763407"/>
    <lineage>
        <taxon>Eukaryota</taxon>
        <taxon>Fungi</taxon>
        <taxon>Fungi incertae sedis</taxon>
        <taxon>Mucoromycota</taxon>
        <taxon>Mucoromycotina</taxon>
        <taxon>Mucoromycetes</taxon>
        <taxon>Mucorales</taxon>
        <taxon>Phycomycetaceae</taxon>
        <taxon>Phycomyces</taxon>
    </lineage>
</organism>
<evidence type="ECO:0000313" key="2">
    <source>
        <dbReference type="Proteomes" id="UP000077315"/>
    </source>
</evidence>
<accession>A0A167RBX3</accession>
<gene>
    <name evidence="1" type="ORF">PHYBLDRAFT_138854</name>
</gene>
<dbReference type="InParanoid" id="A0A167RBX3"/>
<evidence type="ECO:0000313" key="1">
    <source>
        <dbReference type="EMBL" id="OAD81309.1"/>
    </source>
</evidence>
<dbReference type="AlphaFoldDB" id="A0A167RBX3"/>
<dbReference type="Proteomes" id="UP000077315">
    <property type="component" value="Unassembled WGS sequence"/>
</dbReference>
<dbReference type="RefSeq" id="XP_018299349.1">
    <property type="nucleotide sequence ID" value="XM_018430097.1"/>
</dbReference>
<sequence>MTILYFFEGTSFCPEGFEKDAGLRTNTIKLLIMSDIAYFQAVQTVQAVPPI</sequence>
<dbReference type="VEuPathDB" id="FungiDB:PHYBLDRAFT_138854"/>
<proteinExistence type="predicted"/>
<protein>
    <submittedName>
        <fullName evidence="1">Uncharacterized protein</fullName>
    </submittedName>
</protein>
<dbReference type="GeneID" id="28991003"/>